<evidence type="ECO:0000313" key="11">
    <source>
        <dbReference type="Proteomes" id="UP000654108"/>
    </source>
</evidence>
<dbReference type="GO" id="GO:0019354">
    <property type="term" value="P:siroheme biosynthetic process"/>
    <property type="evidence" value="ECO:0007669"/>
    <property type="project" value="InterPro"/>
</dbReference>
<reference evidence="10" key="1">
    <citation type="submission" date="2020-09" db="EMBL/GenBank/DDBJ databases">
        <title>Genome seq and assembly of Devosia sp.</title>
        <authorList>
            <person name="Chhetri G."/>
        </authorList>
    </citation>
    <scope>NUCLEOTIDE SEQUENCE</scope>
    <source>
        <strain evidence="10">PTR5</strain>
    </source>
</reference>
<dbReference type="NCBIfam" id="TIGR01469">
    <property type="entry name" value="cobA_cysG_Cterm"/>
    <property type="match status" value="1"/>
</dbReference>
<dbReference type="Pfam" id="PF00590">
    <property type="entry name" value="TP_methylase"/>
    <property type="match status" value="1"/>
</dbReference>
<dbReference type="Proteomes" id="UP000654108">
    <property type="component" value="Unassembled WGS sequence"/>
</dbReference>
<keyword evidence="5" id="KW-0949">S-adenosyl-L-methionine</keyword>
<dbReference type="NCBIfam" id="NF004790">
    <property type="entry name" value="PRK06136.1"/>
    <property type="match status" value="1"/>
</dbReference>
<evidence type="ECO:0000256" key="2">
    <source>
        <dbReference type="ARBA" id="ARBA00012162"/>
    </source>
</evidence>
<protein>
    <recommendedName>
        <fullName evidence="2">uroporphyrinogen-III C-methyltransferase</fullName>
        <ecNumber evidence="2">2.1.1.107</ecNumber>
    </recommendedName>
</protein>
<dbReference type="InterPro" id="IPR014776">
    <property type="entry name" value="4pyrrole_Mease_sub2"/>
</dbReference>
<comment type="pathway">
    <text evidence="7">Porphyrin-containing compound metabolism; siroheme biosynthesis; precorrin-2 from uroporphyrinogen III: step 1/1.</text>
</comment>
<keyword evidence="6" id="KW-0627">Porphyrin biosynthesis</keyword>
<dbReference type="PANTHER" id="PTHR45790:SF3">
    <property type="entry name" value="S-ADENOSYL-L-METHIONINE-DEPENDENT UROPORPHYRINOGEN III METHYLTRANSFERASE, CHLOROPLASTIC"/>
    <property type="match status" value="1"/>
</dbReference>
<dbReference type="PROSITE" id="PS00840">
    <property type="entry name" value="SUMT_2"/>
    <property type="match status" value="1"/>
</dbReference>
<comment type="caution">
    <text evidence="10">The sequence shown here is derived from an EMBL/GenBank/DDBJ whole genome shotgun (WGS) entry which is preliminary data.</text>
</comment>
<evidence type="ECO:0000256" key="3">
    <source>
        <dbReference type="ARBA" id="ARBA00022603"/>
    </source>
</evidence>
<proteinExistence type="inferred from homology"/>
<gene>
    <name evidence="10" type="primary">cobA</name>
    <name evidence="10" type="ORF">IC608_08635</name>
</gene>
<keyword evidence="11" id="KW-1185">Reference proteome</keyword>
<sequence length="270" mass="28442">MTDRHFAALDDADFPTFAPGTVWLVGAGPGGPGLLTLLAYRALGEADVVVHDALVSPAILDLAPAHVERIHAGKRGGKPSPKQADITIRLIDLARAGKKVLRLKGGDPFMFGRGGEEAGELSRAGIPFRIVPGISSGLGGLAYAGLPVTHRDTNHTVLFLTGHDETGTVPSAVDWPAVSAAAPVLVMFMAVKHLPIIAERLRAAGRPQHEPVTIVSHAATPGQSVIETTLERVALLEDVPTPAIIVVGPVDAHRANLDWYRAELRSHVFG</sequence>
<name>A0A927FSP2_9HYPH</name>
<evidence type="ECO:0000256" key="7">
    <source>
        <dbReference type="ARBA" id="ARBA00025705"/>
    </source>
</evidence>
<dbReference type="GO" id="GO:0004851">
    <property type="term" value="F:uroporphyrin-III C-methyltransferase activity"/>
    <property type="evidence" value="ECO:0007669"/>
    <property type="project" value="UniProtKB-EC"/>
</dbReference>
<dbReference type="RefSeq" id="WP_191774522.1">
    <property type="nucleotide sequence ID" value="NZ_JACYFU010000002.1"/>
</dbReference>
<evidence type="ECO:0000256" key="5">
    <source>
        <dbReference type="ARBA" id="ARBA00022691"/>
    </source>
</evidence>
<evidence type="ECO:0000313" key="10">
    <source>
        <dbReference type="EMBL" id="MBD8065540.1"/>
    </source>
</evidence>
<dbReference type="PANTHER" id="PTHR45790">
    <property type="entry name" value="SIROHEME SYNTHASE-RELATED"/>
    <property type="match status" value="1"/>
</dbReference>
<dbReference type="SUPFAM" id="SSF53790">
    <property type="entry name" value="Tetrapyrrole methylase"/>
    <property type="match status" value="1"/>
</dbReference>
<dbReference type="InterPro" id="IPR014777">
    <property type="entry name" value="4pyrrole_Mease_sub1"/>
</dbReference>
<accession>A0A927FSP2</accession>
<organism evidence="10 11">
    <name type="scientific">Devosia oryzisoli</name>
    <dbReference type="NCBI Taxonomy" id="2774138"/>
    <lineage>
        <taxon>Bacteria</taxon>
        <taxon>Pseudomonadati</taxon>
        <taxon>Pseudomonadota</taxon>
        <taxon>Alphaproteobacteria</taxon>
        <taxon>Hyphomicrobiales</taxon>
        <taxon>Devosiaceae</taxon>
        <taxon>Devosia</taxon>
    </lineage>
</organism>
<dbReference type="CDD" id="cd11642">
    <property type="entry name" value="SUMT"/>
    <property type="match status" value="1"/>
</dbReference>
<feature type="domain" description="Tetrapyrrole methylase" evidence="9">
    <location>
        <begin position="21"/>
        <end position="233"/>
    </location>
</feature>
<dbReference type="Gene3D" id="3.30.950.10">
    <property type="entry name" value="Methyltransferase, Cobalt-precorrin-4 Transmethylase, Domain 2"/>
    <property type="match status" value="1"/>
</dbReference>
<evidence type="ECO:0000259" key="9">
    <source>
        <dbReference type="Pfam" id="PF00590"/>
    </source>
</evidence>
<comment type="similarity">
    <text evidence="1 8">Belongs to the precorrin methyltransferase family.</text>
</comment>
<dbReference type="InterPro" id="IPR006366">
    <property type="entry name" value="CobA/CysG_C"/>
</dbReference>
<dbReference type="InterPro" id="IPR050161">
    <property type="entry name" value="Siro_Cobalamin_biosynth"/>
</dbReference>
<dbReference type="AlphaFoldDB" id="A0A927FSP2"/>
<dbReference type="InterPro" id="IPR003043">
    <property type="entry name" value="Uropor_MeTrfase_CS"/>
</dbReference>
<evidence type="ECO:0000256" key="6">
    <source>
        <dbReference type="ARBA" id="ARBA00023244"/>
    </source>
</evidence>
<dbReference type="GO" id="GO:0032259">
    <property type="term" value="P:methylation"/>
    <property type="evidence" value="ECO:0007669"/>
    <property type="project" value="UniProtKB-KW"/>
</dbReference>
<keyword evidence="3 8" id="KW-0489">Methyltransferase</keyword>
<dbReference type="InterPro" id="IPR035996">
    <property type="entry name" value="4pyrrol_Methylase_sf"/>
</dbReference>
<dbReference type="EC" id="2.1.1.107" evidence="2"/>
<evidence type="ECO:0000256" key="4">
    <source>
        <dbReference type="ARBA" id="ARBA00022679"/>
    </source>
</evidence>
<dbReference type="FunFam" id="3.40.1010.10:FF:000001">
    <property type="entry name" value="Siroheme synthase"/>
    <property type="match status" value="1"/>
</dbReference>
<keyword evidence="4 8" id="KW-0808">Transferase</keyword>
<dbReference type="Gene3D" id="3.40.1010.10">
    <property type="entry name" value="Cobalt-precorrin-4 Transmethylase, Domain 1"/>
    <property type="match status" value="1"/>
</dbReference>
<dbReference type="EMBL" id="JACYFU010000002">
    <property type="protein sequence ID" value="MBD8065540.1"/>
    <property type="molecule type" value="Genomic_DNA"/>
</dbReference>
<evidence type="ECO:0000256" key="1">
    <source>
        <dbReference type="ARBA" id="ARBA00005879"/>
    </source>
</evidence>
<evidence type="ECO:0000256" key="8">
    <source>
        <dbReference type="RuleBase" id="RU003960"/>
    </source>
</evidence>
<dbReference type="InterPro" id="IPR000878">
    <property type="entry name" value="4pyrrol_Mease"/>
</dbReference>